<dbReference type="Gene3D" id="3.50.50.60">
    <property type="entry name" value="FAD/NAD(P)-binding domain"/>
    <property type="match status" value="1"/>
</dbReference>
<dbReference type="Gene3D" id="3.30.70.1990">
    <property type="match status" value="1"/>
</dbReference>
<evidence type="ECO:0000313" key="2">
    <source>
        <dbReference type="EMBL" id="EON96739.1"/>
    </source>
</evidence>
<dbReference type="SUPFAM" id="SSF51905">
    <property type="entry name" value="FAD/NAD(P)-binding domain"/>
    <property type="match status" value="1"/>
</dbReference>
<dbReference type="GeneID" id="19328539"/>
<reference evidence="3" key="1">
    <citation type="journal article" date="2013" name="Genome Announc.">
        <title>Draft genome sequence of the ascomycete Phaeoacremonium aleophilum strain UCR-PA7, a causal agent of the esca disease complex in grapevines.</title>
        <authorList>
            <person name="Blanco-Ulate B."/>
            <person name="Rolshausen P."/>
            <person name="Cantu D."/>
        </authorList>
    </citation>
    <scope>NUCLEOTIDE SEQUENCE [LARGE SCALE GENOMIC DNA]</scope>
    <source>
        <strain evidence="3">UCR-PA7</strain>
    </source>
</reference>
<feature type="chain" id="PRO_5004462648" evidence="1">
    <location>
        <begin position="20"/>
        <end position="471"/>
    </location>
</feature>
<dbReference type="HOGENOM" id="CLU_028280_0_0_1"/>
<dbReference type="GO" id="GO:0016491">
    <property type="term" value="F:oxidoreductase activity"/>
    <property type="evidence" value="ECO:0007669"/>
    <property type="project" value="TreeGrafter"/>
</dbReference>
<dbReference type="InterPro" id="IPR050464">
    <property type="entry name" value="Zeta_carotene_desat/Oxidored"/>
</dbReference>
<dbReference type="EMBL" id="KB933320">
    <property type="protein sequence ID" value="EON96739.1"/>
    <property type="molecule type" value="Genomic_DNA"/>
</dbReference>
<dbReference type="OrthoDB" id="68575at2759"/>
<dbReference type="Gene3D" id="1.10.405.20">
    <property type="match status" value="1"/>
</dbReference>
<dbReference type="eggNOG" id="ENOG502R1TU">
    <property type="taxonomic scope" value="Eukaryota"/>
</dbReference>
<dbReference type="Proteomes" id="UP000014074">
    <property type="component" value="Unassembled WGS sequence"/>
</dbReference>
<dbReference type="PANTHER" id="PTHR42923:SF26">
    <property type="entry name" value="FMN REDUCTASE LOT6, PUTATIVE (AFU_ORTHOLOGUE AFUA_7G06600)-RELATED"/>
    <property type="match status" value="1"/>
</dbReference>
<accession>R8BBU0</accession>
<dbReference type="KEGG" id="tmn:UCRPA7_7753"/>
<name>R8BBU0_PHAM7</name>
<keyword evidence="3" id="KW-1185">Reference proteome</keyword>
<evidence type="ECO:0000313" key="3">
    <source>
        <dbReference type="Proteomes" id="UP000014074"/>
    </source>
</evidence>
<organism evidence="2 3">
    <name type="scientific">Phaeoacremonium minimum (strain UCR-PA7)</name>
    <name type="common">Esca disease fungus</name>
    <name type="synonym">Togninia minima</name>
    <dbReference type="NCBI Taxonomy" id="1286976"/>
    <lineage>
        <taxon>Eukaryota</taxon>
        <taxon>Fungi</taxon>
        <taxon>Dikarya</taxon>
        <taxon>Ascomycota</taxon>
        <taxon>Pezizomycotina</taxon>
        <taxon>Sordariomycetes</taxon>
        <taxon>Sordariomycetidae</taxon>
        <taxon>Togniniales</taxon>
        <taxon>Togniniaceae</taxon>
        <taxon>Phaeoacremonium</taxon>
    </lineage>
</organism>
<keyword evidence="1" id="KW-0732">Signal</keyword>
<protein>
    <submittedName>
        <fullName evidence="2">Putative amine oxidase protein</fullName>
    </submittedName>
</protein>
<dbReference type="AlphaFoldDB" id="R8BBU0"/>
<sequence length="471" mass="51645">MARLACSLTFLALVMSSYAHTIDESKFKPEDIITRDVAIVGGGASGTYAAVRLKDQGKTVALIERDDHLGGHVNTYSDPISETPIDYGVLAYLDLPGNKEFFARFNVSVEPATNPPWQSVYADFTTGEVVPNYPSPDEEALGVALGTYAQVAAQYNDYIFPGLEKLAAGPIPEDLSMTFGNFIRKYNLSAAMPVIWTFTQGTGNILNAPTAFVMRDFGAIHVQNLLSGSFFVPSSHNNSQLYGAALQYLAADSLLSSKVALSNRDENGVKLIVKSSSGEKLVKAKKLIITIPPTKDNMYPFDFDKSETELFSRWQYMNSYVAIFSGSDLPDGLTIVNTSPDTSSFNLPTSSDSFLWRYYFTGTPGLYQCQVVAAPTLGKQSAKDLIRDGLRKLDTAGTFATKRIDFVAFADHNPIELRVSQDDLINGFYGNLYELQGKKSTWFTGQAWASDYTSILWVFTEMSILPAILAA</sequence>
<dbReference type="PANTHER" id="PTHR42923">
    <property type="entry name" value="PROTOPORPHYRINOGEN OXIDASE"/>
    <property type="match status" value="1"/>
</dbReference>
<evidence type="ECO:0000256" key="1">
    <source>
        <dbReference type="SAM" id="SignalP"/>
    </source>
</evidence>
<feature type="signal peptide" evidence="1">
    <location>
        <begin position="1"/>
        <end position="19"/>
    </location>
</feature>
<dbReference type="RefSeq" id="XP_007918467.1">
    <property type="nucleotide sequence ID" value="XM_007920276.1"/>
</dbReference>
<dbReference type="InterPro" id="IPR036188">
    <property type="entry name" value="FAD/NAD-bd_sf"/>
</dbReference>
<proteinExistence type="predicted"/>
<gene>
    <name evidence="2" type="ORF">UCRPA7_7753</name>
</gene>
<dbReference type="Pfam" id="PF13450">
    <property type="entry name" value="NAD_binding_8"/>
    <property type="match status" value="1"/>
</dbReference>